<dbReference type="Proteomes" id="UP000636709">
    <property type="component" value="Unassembled WGS sequence"/>
</dbReference>
<feature type="domain" description="DUF6598" evidence="1">
    <location>
        <begin position="19"/>
        <end position="99"/>
    </location>
</feature>
<evidence type="ECO:0000313" key="2">
    <source>
        <dbReference type="EMBL" id="KAF8677960.1"/>
    </source>
</evidence>
<keyword evidence="3" id="KW-1185">Reference proteome</keyword>
<dbReference type="PANTHER" id="PTHR33065:SF88">
    <property type="entry name" value="OS11G0104220 PROTEIN"/>
    <property type="match status" value="1"/>
</dbReference>
<dbReference type="PANTHER" id="PTHR33065">
    <property type="entry name" value="OS07G0486400 PROTEIN"/>
    <property type="match status" value="1"/>
</dbReference>
<accession>A0A835AX55</accession>
<reference evidence="2" key="1">
    <citation type="submission" date="2020-07" db="EMBL/GenBank/DDBJ databases">
        <title>Genome sequence and genetic diversity analysis of an under-domesticated orphan crop, white fonio (Digitaria exilis).</title>
        <authorList>
            <person name="Bennetzen J.L."/>
            <person name="Chen S."/>
            <person name="Ma X."/>
            <person name="Wang X."/>
            <person name="Yssel A.E.J."/>
            <person name="Chaluvadi S.R."/>
            <person name="Johnson M."/>
            <person name="Gangashetty P."/>
            <person name="Hamidou F."/>
            <person name="Sanogo M.D."/>
            <person name="Zwaenepoel A."/>
            <person name="Wallace J."/>
            <person name="Van De Peer Y."/>
            <person name="Van Deynze A."/>
        </authorList>
    </citation>
    <scope>NUCLEOTIDE SEQUENCE</scope>
    <source>
        <tissue evidence="2">Leaves</tissue>
    </source>
</reference>
<name>A0A835AX55_9POAL</name>
<organism evidence="2 3">
    <name type="scientific">Digitaria exilis</name>
    <dbReference type="NCBI Taxonomy" id="1010633"/>
    <lineage>
        <taxon>Eukaryota</taxon>
        <taxon>Viridiplantae</taxon>
        <taxon>Streptophyta</taxon>
        <taxon>Embryophyta</taxon>
        <taxon>Tracheophyta</taxon>
        <taxon>Spermatophyta</taxon>
        <taxon>Magnoliopsida</taxon>
        <taxon>Liliopsida</taxon>
        <taxon>Poales</taxon>
        <taxon>Poaceae</taxon>
        <taxon>PACMAD clade</taxon>
        <taxon>Panicoideae</taxon>
        <taxon>Panicodae</taxon>
        <taxon>Paniceae</taxon>
        <taxon>Anthephorinae</taxon>
        <taxon>Digitaria</taxon>
    </lineage>
</organism>
<evidence type="ECO:0000259" key="1">
    <source>
        <dbReference type="Pfam" id="PF20241"/>
    </source>
</evidence>
<gene>
    <name evidence="2" type="ORF">HU200_046317</name>
</gene>
<protein>
    <recommendedName>
        <fullName evidence="1">DUF6598 domain-containing protein</fullName>
    </recommendedName>
</protein>
<dbReference type="Pfam" id="PF20241">
    <property type="entry name" value="DUF6598"/>
    <property type="match status" value="1"/>
</dbReference>
<dbReference type="AlphaFoldDB" id="A0A835AX55"/>
<dbReference type="OrthoDB" id="667227at2759"/>
<proteinExistence type="predicted"/>
<evidence type="ECO:0000313" key="3">
    <source>
        <dbReference type="Proteomes" id="UP000636709"/>
    </source>
</evidence>
<dbReference type="InterPro" id="IPR046533">
    <property type="entry name" value="DUF6598"/>
</dbReference>
<dbReference type="EMBL" id="JACEFO010002137">
    <property type="protein sequence ID" value="KAF8677960.1"/>
    <property type="molecule type" value="Genomic_DNA"/>
</dbReference>
<comment type="caution">
    <text evidence="2">The sequence shown here is derived from an EMBL/GenBank/DDBJ whole genome shotgun (WGS) entry which is preliminary data.</text>
</comment>
<sequence>MRDTDSGPPRFGGIPYSALEILSIKVTEFQGQGLQWPLRVFSLVAVRDSMDPQRNIYSYSNPKTIAKSLLAKDFSLVLTGPSRAIALVDALEFEVELRPLESSAQCRQKKNFYALYTSTAVRLVRFGPARSQARASVGSNHRSAPVLRIK</sequence>